<gene>
    <name evidence="1" type="ORF">M997_0625</name>
</gene>
<evidence type="ECO:0000313" key="1">
    <source>
        <dbReference type="EMBL" id="OAT49410.1"/>
    </source>
</evidence>
<keyword evidence="2" id="KW-1185">Reference proteome</keyword>
<dbReference type="EMBL" id="LXEV01000011">
    <property type="protein sequence ID" value="OAT49410.1"/>
    <property type="molecule type" value="Genomic_DNA"/>
</dbReference>
<name>A0AAJ3HUB1_PROHU</name>
<proteinExistence type="predicted"/>
<protein>
    <submittedName>
        <fullName evidence="1">Uncharacterized protein</fullName>
    </submittedName>
</protein>
<accession>A0AAJ3HUB1</accession>
<comment type="caution">
    <text evidence="1">The sequence shown here is derived from an EMBL/GenBank/DDBJ whole genome shotgun (WGS) entry which is preliminary data.</text>
</comment>
<sequence length="121" mass="14580">MNFDFDIFVVDKTRFPDYDHRQIIGNKIDQYLGIKPVFTQLEDNRLVLYRCHCGCDYCSVISCDLEINDGYVKWRNIAYDDGLDSEDALDLDEHRIRMIKQLIFTRQQYQQVFNEYLEKYS</sequence>
<evidence type="ECO:0000313" key="2">
    <source>
        <dbReference type="Proteomes" id="UP000078250"/>
    </source>
</evidence>
<dbReference type="RefSeq" id="WP_192876375.1">
    <property type="nucleotide sequence ID" value="NZ_LXEV01000011.1"/>
</dbReference>
<organism evidence="1 2">
    <name type="scientific">Proteus hauseri ATCC 700826</name>
    <dbReference type="NCBI Taxonomy" id="1354271"/>
    <lineage>
        <taxon>Bacteria</taxon>
        <taxon>Pseudomonadati</taxon>
        <taxon>Pseudomonadota</taxon>
        <taxon>Gammaproteobacteria</taxon>
        <taxon>Enterobacterales</taxon>
        <taxon>Morganellaceae</taxon>
        <taxon>Proteus</taxon>
    </lineage>
</organism>
<dbReference type="Proteomes" id="UP000078250">
    <property type="component" value="Unassembled WGS sequence"/>
</dbReference>
<dbReference type="AlphaFoldDB" id="A0AAJ3HUB1"/>
<reference evidence="1 2" key="1">
    <citation type="submission" date="2016-04" db="EMBL/GenBank/DDBJ databases">
        <title>ATOL: Assembling a taxonomically balanced genome-scale reconstruction of the evolutionary history of the Enterobacteriaceae.</title>
        <authorList>
            <person name="Plunkett G.III."/>
            <person name="Neeno-Eckwall E.C."/>
            <person name="Glasner J.D."/>
            <person name="Perna N.T."/>
        </authorList>
    </citation>
    <scope>NUCLEOTIDE SEQUENCE [LARGE SCALE GENOMIC DNA]</scope>
    <source>
        <strain evidence="1 2">ATCC 700826</strain>
    </source>
</reference>